<dbReference type="Gene3D" id="3.30.450.20">
    <property type="entry name" value="PAS domain"/>
    <property type="match status" value="1"/>
</dbReference>
<dbReference type="GO" id="GO:0005886">
    <property type="term" value="C:plasma membrane"/>
    <property type="evidence" value="ECO:0007669"/>
    <property type="project" value="TreeGrafter"/>
</dbReference>
<dbReference type="AlphaFoldDB" id="A0A368YC93"/>
<dbReference type="PANTHER" id="PTHR45138:SF9">
    <property type="entry name" value="DIGUANYLATE CYCLASE DGCM-RELATED"/>
    <property type="match status" value="1"/>
</dbReference>
<dbReference type="GO" id="GO:1902201">
    <property type="term" value="P:negative regulation of bacterial-type flagellum-dependent cell motility"/>
    <property type="evidence" value="ECO:0007669"/>
    <property type="project" value="TreeGrafter"/>
</dbReference>
<keyword evidence="4" id="KW-1185">Reference proteome</keyword>
<dbReference type="PROSITE" id="PS50887">
    <property type="entry name" value="GGDEF"/>
    <property type="match status" value="1"/>
</dbReference>
<proteinExistence type="predicted"/>
<dbReference type="InterPro" id="IPR000160">
    <property type="entry name" value="GGDEF_dom"/>
</dbReference>
<dbReference type="EMBL" id="QPJJ01000001">
    <property type="protein sequence ID" value="RCW77299.1"/>
    <property type="molecule type" value="Genomic_DNA"/>
</dbReference>
<keyword evidence="1" id="KW-1133">Transmembrane helix</keyword>
<dbReference type="GO" id="GO:0043709">
    <property type="term" value="P:cell adhesion involved in single-species biofilm formation"/>
    <property type="evidence" value="ECO:0007669"/>
    <property type="project" value="TreeGrafter"/>
</dbReference>
<gene>
    <name evidence="3" type="ORF">DFR57_101168</name>
</gene>
<dbReference type="FunFam" id="3.30.70.270:FF:000001">
    <property type="entry name" value="Diguanylate cyclase domain protein"/>
    <property type="match status" value="1"/>
</dbReference>
<feature type="transmembrane region" description="Helical" evidence="1">
    <location>
        <begin position="307"/>
        <end position="326"/>
    </location>
</feature>
<dbReference type="InterPro" id="IPR029787">
    <property type="entry name" value="Nucleotide_cyclase"/>
</dbReference>
<dbReference type="SUPFAM" id="SSF55073">
    <property type="entry name" value="Nucleotide cyclase"/>
    <property type="match status" value="1"/>
</dbReference>
<dbReference type="PANTHER" id="PTHR45138">
    <property type="entry name" value="REGULATORY COMPONENTS OF SENSORY TRANSDUCTION SYSTEM"/>
    <property type="match status" value="1"/>
</dbReference>
<feature type="domain" description="GGDEF" evidence="2">
    <location>
        <begin position="372"/>
        <end position="505"/>
    </location>
</feature>
<dbReference type="Proteomes" id="UP000252585">
    <property type="component" value="Unassembled WGS sequence"/>
</dbReference>
<dbReference type="GO" id="GO:0052621">
    <property type="term" value="F:diguanylate cyclase activity"/>
    <property type="evidence" value="ECO:0007669"/>
    <property type="project" value="TreeGrafter"/>
</dbReference>
<dbReference type="InterPro" id="IPR050469">
    <property type="entry name" value="Diguanylate_Cyclase"/>
</dbReference>
<evidence type="ECO:0000256" key="1">
    <source>
        <dbReference type="SAM" id="Phobius"/>
    </source>
</evidence>
<comment type="caution">
    <text evidence="3">The sequence shown here is derived from an EMBL/GenBank/DDBJ whole genome shotgun (WGS) entry which is preliminary data.</text>
</comment>
<keyword evidence="1" id="KW-0812">Transmembrane</keyword>
<organism evidence="3 4">
    <name type="scientific">Saliterribacillus persicus</name>
    <dbReference type="NCBI Taxonomy" id="930114"/>
    <lineage>
        <taxon>Bacteria</taxon>
        <taxon>Bacillati</taxon>
        <taxon>Bacillota</taxon>
        <taxon>Bacilli</taxon>
        <taxon>Bacillales</taxon>
        <taxon>Bacillaceae</taxon>
        <taxon>Saliterribacillus</taxon>
    </lineage>
</organism>
<dbReference type="NCBIfam" id="TIGR00254">
    <property type="entry name" value="GGDEF"/>
    <property type="match status" value="1"/>
</dbReference>
<evidence type="ECO:0000313" key="3">
    <source>
        <dbReference type="EMBL" id="RCW77299.1"/>
    </source>
</evidence>
<accession>A0A368YC93</accession>
<dbReference type="InterPro" id="IPR043128">
    <property type="entry name" value="Rev_trsase/Diguanyl_cyclase"/>
</dbReference>
<dbReference type="Pfam" id="PF00990">
    <property type="entry name" value="GGDEF"/>
    <property type="match status" value="1"/>
</dbReference>
<dbReference type="InterPro" id="IPR004010">
    <property type="entry name" value="Double_Cache_2"/>
</dbReference>
<dbReference type="CDD" id="cd01949">
    <property type="entry name" value="GGDEF"/>
    <property type="match status" value="1"/>
</dbReference>
<reference evidence="3 4" key="1">
    <citation type="submission" date="2018-07" db="EMBL/GenBank/DDBJ databases">
        <title>Genomic Encyclopedia of Type Strains, Phase IV (KMG-IV): sequencing the most valuable type-strain genomes for metagenomic binning, comparative biology and taxonomic classification.</title>
        <authorList>
            <person name="Goeker M."/>
        </authorList>
    </citation>
    <scope>NUCLEOTIDE SEQUENCE [LARGE SCALE GENOMIC DNA]</scope>
    <source>
        <strain evidence="3 4">DSM 27696</strain>
    </source>
</reference>
<evidence type="ECO:0000313" key="4">
    <source>
        <dbReference type="Proteomes" id="UP000252585"/>
    </source>
</evidence>
<dbReference type="OrthoDB" id="9759607at2"/>
<sequence length="508" mass="59240">MKRMRRKYQIVILGGILFLALLIIFLLDYSYKKTSEVFTDQTEITVYDIKKEYLKESVLNVVGEIKVLEDEQKSSFLQSIYERMTLLENSYDRNAETFLIELDESLLNGLNSKVSVYVEEEDEMVFTNDNNNDVVNIADNEEAFSVYEDRKIGPYSIVMGVKTEDMVKKIKGSIRAIIYQAEYSQSAYIWVNEVLDYRGGENYALRRIHPYLAYTEGDYLSTYTKDLMGNTPYQTELDGLMENGEVFYTHYFEELNSANISKKLSYAYLYEPFDWIIAMGVHTNEIDVYADETEKKSMNLLTSMKQGVLYFLLSSVIVLLAIFYIVEKRYYINFRNRTRKELYTDPLTKGWNRRAGQEDLEEWFENYKGTGISPIVYMIDIDNFKHVNDTYGHDIGDQVICETVKALNHVIRNTDRVYRWGGEEFLLVCDGLHVDMIDTFTTVLLNAVRKHDFIVEAVKLKITVSIGVSHFKADDITYHDAVKRADIALYKAKAEGRNQYHYDEQSHK</sequence>
<evidence type="ECO:0000259" key="2">
    <source>
        <dbReference type="PROSITE" id="PS50887"/>
    </source>
</evidence>
<protein>
    <submittedName>
        <fullName evidence="3">Diguanylate cyclase</fullName>
    </submittedName>
</protein>
<dbReference type="Pfam" id="PF08269">
    <property type="entry name" value="dCache_2"/>
    <property type="match status" value="1"/>
</dbReference>
<dbReference type="SMART" id="SM00267">
    <property type="entry name" value="GGDEF"/>
    <property type="match status" value="1"/>
</dbReference>
<feature type="transmembrane region" description="Helical" evidence="1">
    <location>
        <begin position="12"/>
        <end position="31"/>
    </location>
</feature>
<dbReference type="Gene3D" id="3.30.70.270">
    <property type="match status" value="1"/>
</dbReference>
<keyword evidence="1" id="KW-0472">Membrane</keyword>
<name>A0A368YC93_9BACI</name>